<comment type="similarity">
    <text evidence="1">Belongs to the peptidase M20A family.</text>
</comment>
<dbReference type="GO" id="GO:0005737">
    <property type="term" value="C:cytoplasm"/>
    <property type="evidence" value="ECO:0007669"/>
    <property type="project" value="TreeGrafter"/>
</dbReference>
<dbReference type="PANTHER" id="PTHR30575">
    <property type="entry name" value="PEPTIDASE M20"/>
    <property type="match status" value="1"/>
</dbReference>
<evidence type="ECO:0000259" key="2">
    <source>
        <dbReference type="Pfam" id="PF07687"/>
    </source>
</evidence>
<dbReference type="GO" id="GO:0016805">
    <property type="term" value="F:dipeptidase activity"/>
    <property type="evidence" value="ECO:0007669"/>
    <property type="project" value="InterPro"/>
</dbReference>
<dbReference type="InterPro" id="IPR017144">
    <property type="entry name" value="Xaa-Arg_dipeptidase"/>
</dbReference>
<dbReference type="PIRSF" id="PIRSF037226">
    <property type="entry name" value="Amidohydrolase_ACY1L2_prd"/>
    <property type="match status" value="1"/>
</dbReference>
<comment type="caution">
    <text evidence="3">The sequence shown here is derived from an EMBL/GenBank/DDBJ whole genome shotgun (WGS) entry which is preliminary data.</text>
</comment>
<reference evidence="3" key="1">
    <citation type="submission" date="2022-01" db="EMBL/GenBank/DDBJ databases">
        <title>Collection of gut derived symbiotic bacterial strains cultured from healthy donors.</title>
        <authorList>
            <person name="Lin H."/>
            <person name="Kohout C."/>
            <person name="Waligurski E."/>
            <person name="Pamer E.G."/>
        </authorList>
    </citation>
    <scope>NUCLEOTIDE SEQUENCE</scope>
    <source>
        <strain evidence="3">DFI.6.55</strain>
    </source>
</reference>
<dbReference type="SUPFAM" id="SSF53187">
    <property type="entry name" value="Zn-dependent exopeptidases"/>
    <property type="match status" value="1"/>
</dbReference>
<name>A0AAW5BY62_9FIRM</name>
<dbReference type="RefSeq" id="WP_235844065.1">
    <property type="nucleotide sequence ID" value="NZ_JAAITT010000032.1"/>
</dbReference>
<dbReference type="PANTHER" id="PTHR30575:SF0">
    <property type="entry name" value="XAA-ARG DIPEPTIDASE"/>
    <property type="match status" value="1"/>
</dbReference>
<dbReference type="InterPro" id="IPR011650">
    <property type="entry name" value="Peptidase_M20_dimer"/>
</dbReference>
<dbReference type="AlphaFoldDB" id="A0AAW5BY62"/>
<evidence type="ECO:0000313" key="4">
    <source>
        <dbReference type="Proteomes" id="UP001299608"/>
    </source>
</evidence>
<dbReference type="NCBIfam" id="TIGR01891">
    <property type="entry name" value="amidohydrolases"/>
    <property type="match status" value="1"/>
</dbReference>
<organism evidence="3 4">
    <name type="scientific">Enterocloster aldenensis</name>
    <dbReference type="NCBI Taxonomy" id="358742"/>
    <lineage>
        <taxon>Bacteria</taxon>
        <taxon>Bacillati</taxon>
        <taxon>Bacillota</taxon>
        <taxon>Clostridia</taxon>
        <taxon>Lachnospirales</taxon>
        <taxon>Lachnospiraceae</taxon>
        <taxon>Enterocloster</taxon>
    </lineage>
</organism>
<accession>A0AAW5BY62</accession>
<gene>
    <name evidence="3" type="ORF">L0N08_15360</name>
</gene>
<evidence type="ECO:0000256" key="1">
    <source>
        <dbReference type="PIRNR" id="PIRNR037226"/>
    </source>
</evidence>
<dbReference type="InterPro" id="IPR036264">
    <property type="entry name" value="Bact_exopeptidase_dim_dom"/>
</dbReference>
<dbReference type="Gene3D" id="3.30.70.360">
    <property type="match status" value="1"/>
</dbReference>
<dbReference type="Pfam" id="PF01546">
    <property type="entry name" value="Peptidase_M20"/>
    <property type="match status" value="1"/>
</dbReference>
<dbReference type="InterPro" id="IPR052030">
    <property type="entry name" value="Peptidase_M20/M20A_hydrolases"/>
</dbReference>
<dbReference type="InterPro" id="IPR002933">
    <property type="entry name" value="Peptidase_M20"/>
</dbReference>
<protein>
    <recommendedName>
        <fullName evidence="1">Peptidase M20 domain-containing protein 2</fullName>
    </recommendedName>
</protein>
<feature type="domain" description="Peptidase M20 dimerisation" evidence="2">
    <location>
        <begin position="175"/>
        <end position="269"/>
    </location>
</feature>
<evidence type="ECO:0000313" key="3">
    <source>
        <dbReference type="EMBL" id="MCG4746800.1"/>
    </source>
</evidence>
<dbReference type="Proteomes" id="UP001299608">
    <property type="component" value="Unassembled WGS sequence"/>
</dbReference>
<dbReference type="GO" id="GO:0046657">
    <property type="term" value="P:folic acid catabolic process"/>
    <property type="evidence" value="ECO:0007669"/>
    <property type="project" value="TreeGrafter"/>
</dbReference>
<dbReference type="InterPro" id="IPR017439">
    <property type="entry name" value="Amidohydrolase"/>
</dbReference>
<sequence length="411" mass="43894">MESGQLSGEKKAISDKIDSMREGLVSLSHDIHGHPETGFQEYHAVEAIEAFLKGQGMGMERDYCQIPTAFRAVKKGKGNGPVVAFLAEYDALRGIGHGCGHNVIAACAVGAFLGLASRMEAHDGEIWLIGTPAEEGGAGKVLMLERGGFDGVDFALMMHPTGGGEAYNYINRGGRASGSVTVSFHGKAAHSSTPASGINALNAAISVFNQIDMLRPAFQIQDNINGVILDGGTAGNIIPEFSRCEFCIRAETMKRAEELIGLIKGCVKRAEELTGAWAETETEPVYAERYPCLPMCEAFRDNMGLLGISMCEPRPGELFGSSDIGNVSIRIPAIHDYLSITDDASIEAHSSEYARAAAGPEADRICILGAGGLAMTGLDLLEDKGLRERSIAYHKKTVPSFYGKIEKGNYN</sequence>
<dbReference type="Pfam" id="PF07687">
    <property type="entry name" value="M20_dimer"/>
    <property type="match status" value="1"/>
</dbReference>
<dbReference type="SUPFAM" id="SSF55031">
    <property type="entry name" value="Bacterial exopeptidase dimerisation domain"/>
    <property type="match status" value="1"/>
</dbReference>
<dbReference type="GO" id="GO:0071713">
    <property type="term" value="F:para-aminobenzoyl-glutamate hydrolase activity"/>
    <property type="evidence" value="ECO:0007669"/>
    <property type="project" value="TreeGrafter"/>
</dbReference>
<proteinExistence type="inferred from homology"/>
<dbReference type="EMBL" id="JAKNGE010000018">
    <property type="protein sequence ID" value="MCG4746800.1"/>
    <property type="molecule type" value="Genomic_DNA"/>
</dbReference>
<dbReference type="Gene3D" id="3.40.630.10">
    <property type="entry name" value="Zn peptidases"/>
    <property type="match status" value="1"/>
</dbReference>